<feature type="region of interest" description="Disordered" evidence="5">
    <location>
        <begin position="40"/>
        <end position="67"/>
    </location>
</feature>
<organism evidence="7 8">
    <name type="scientific">Digitaria exilis</name>
    <dbReference type="NCBI Taxonomy" id="1010633"/>
    <lineage>
        <taxon>Eukaryota</taxon>
        <taxon>Viridiplantae</taxon>
        <taxon>Streptophyta</taxon>
        <taxon>Embryophyta</taxon>
        <taxon>Tracheophyta</taxon>
        <taxon>Spermatophyta</taxon>
        <taxon>Magnoliopsida</taxon>
        <taxon>Liliopsida</taxon>
        <taxon>Poales</taxon>
        <taxon>Poaceae</taxon>
        <taxon>PACMAD clade</taxon>
        <taxon>Panicoideae</taxon>
        <taxon>Panicodae</taxon>
        <taxon>Paniceae</taxon>
        <taxon>Anthephorinae</taxon>
        <taxon>Digitaria</taxon>
    </lineage>
</organism>
<dbReference type="EMBL" id="JACEFO010001695">
    <property type="protein sequence ID" value="KAF8720495.1"/>
    <property type="molecule type" value="Genomic_DNA"/>
</dbReference>
<feature type="compositionally biased region" description="Acidic residues" evidence="5">
    <location>
        <begin position="154"/>
        <end position="166"/>
    </location>
</feature>
<gene>
    <name evidence="7" type="ORF">HU200_023741</name>
</gene>
<dbReference type="InterPro" id="IPR006564">
    <property type="entry name" value="Znf_PMZ"/>
</dbReference>
<dbReference type="InterPro" id="IPR007527">
    <property type="entry name" value="Znf_SWIM"/>
</dbReference>
<evidence type="ECO:0000256" key="4">
    <source>
        <dbReference type="PROSITE-ProRule" id="PRU00325"/>
    </source>
</evidence>
<keyword evidence="8" id="KW-1185">Reference proteome</keyword>
<dbReference type="AlphaFoldDB" id="A0A835CCF7"/>
<dbReference type="GO" id="GO:0008270">
    <property type="term" value="F:zinc ion binding"/>
    <property type="evidence" value="ECO:0007669"/>
    <property type="project" value="UniProtKB-KW"/>
</dbReference>
<evidence type="ECO:0000259" key="6">
    <source>
        <dbReference type="PROSITE" id="PS50966"/>
    </source>
</evidence>
<feature type="domain" description="SWIM-type" evidence="6">
    <location>
        <begin position="624"/>
        <end position="665"/>
    </location>
</feature>
<dbReference type="SMART" id="SM00575">
    <property type="entry name" value="ZnF_PMZ"/>
    <property type="match status" value="1"/>
</dbReference>
<proteinExistence type="predicted"/>
<dbReference type="OrthoDB" id="686795at2759"/>
<keyword evidence="1" id="KW-0479">Metal-binding</keyword>
<accession>A0A835CCF7</accession>
<evidence type="ECO:0000256" key="3">
    <source>
        <dbReference type="ARBA" id="ARBA00022833"/>
    </source>
</evidence>
<protein>
    <recommendedName>
        <fullName evidence="6">SWIM-type domain-containing protein</fullName>
    </recommendedName>
</protein>
<dbReference type="PROSITE" id="PS50966">
    <property type="entry name" value="ZF_SWIM"/>
    <property type="match status" value="1"/>
</dbReference>
<evidence type="ECO:0000256" key="2">
    <source>
        <dbReference type="ARBA" id="ARBA00022771"/>
    </source>
</evidence>
<feature type="region of interest" description="Disordered" evidence="5">
    <location>
        <begin position="138"/>
        <end position="175"/>
    </location>
</feature>
<feature type="compositionally biased region" description="Acidic residues" evidence="5">
    <location>
        <begin position="43"/>
        <end position="64"/>
    </location>
</feature>
<sequence length="811" mass="93383">MDLPLTLLVEMKLGHILRRKRFQFCMRDGNVADVYAEVVHENSEDEDDSDSEYMIEEDEESGSEGDDHVISVPIAIGSPSKYLERNNVWVDEDSENSEDDEEANQYRRNAKIVKKGIKGREEICEALVQAGQEVPQLRINEDLDAGNDTPYFDSSEEASYDDDEGPETNGSRMKTRFPRFDDSAALPVFSVGMTFRGREEFKQGVVNYGLAMKRHIAFPKDEKKRIRAKCSWAGCPWMIYGSYSSRCNWFQVQTYIPQHRCPQRRDNKLVTARRIAYKYESLIKANPSWKLQDLKETVLLDMGADFTLSKIKRAKYIIMKRIYDAAKQEYPKLFDYQLEILRSNPGSTVAISLDPDITIKHVFQRIYVCFNACKRGFLDGCRKVLGLDGCFFKGACNGELLCALDRDANNQMYPIAWAVVEKETSDSWYWFIGLLQKDLNIAANGEAWVVISDQQKGLLNAIGELLPRAEHRMCTRHIYANWRKKYRNQKYQKPFWSCAKASNREMFNYCKALLAQKTPEGAQAMMSTEPIHWSRAWFRIGSNCDSVDNNMCESFNNWIVAIRAHPIITMLEGIRCKTFVRIQENRCKSNKWTGRICPNIVKKLNKYIEYSGKCIAIWNGKDGFEVKHGKQRCKVDVEQKTCSCRLWQLVGIPCCHAISALHLTSKNPEDYIADCYTIETYNNIYEHCMLPMEGMSSWPISNHPTLDPPGYVRMPGRPKKERRRDPSEPRKGNKLSKVGIKMKCRLCRSEKHNARKCPKNPDKGKKNVLKKRMQAEVTSQAPEGSKSMVSITLRTFFIQSHSMHLIVSVLT</sequence>
<dbReference type="Pfam" id="PF10551">
    <property type="entry name" value="MULE"/>
    <property type="match status" value="1"/>
</dbReference>
<dbReference type="PANTHER" id="PTHR31973">
    <property type="entry name" value="POLYPROTEIN, PUTATIVE-RELATED"/>
    <property type="match status" value="1"/>
</dbReference>
<evidence type="ECO:0000256" key="1">
    <source>
        <dbReference type="ARBA" id="ARBA00022723"/>
    </source>
</evidence>
<dbReference type="Pfam" id="PF04434">
    <property type="entry name" value="SWIM"/>
    <property type="match status" value="1"/>
</dbReference>
<dbReference type="InterPro" id="IPR018289">
    <property type="entry name" value="MULE_transposase_dom"/>
</dbReference>
<feature type="region of interest" description="Disordered" evidence="5">
    <location>
        <begin position="706"/>
        <end position="734"/>
    </location>
</feature>
<reference evidence="7" key="1">
    <citation type="submission" date="2020-07" db="EMBL/GenBank/DDBJ databases">
        <title>Genome sequence and genetic diversity analysis of an under-domesticated orphan crop, white fonio (Digitaria exilis).</title>
        <authorList>
            <person name="Bennetzen J.L."/>
            <person name="Chen S."/>
            <person name="Ma X."/>
            <person name="Wang X."/>
            <person name="Yssel A.E.J."/>
            <person name="Chaluvadi S.R."/>
            <person name="Johnson M."/>
            <person name="Gangashetty P."/>
            <person name="Hamidou F."/>
            <person name="Sanogo M.D."/>
            <person name="Zwaenepoel A."/>
            <person name="Wallace J."/>
            <person name="Van De Peer Y."/>
            <person name="Van Deynze A."/>
        </authorList>
    </citation>
    <scope>NUCLEOTIDE SEQUENCE</scope>
    <source>
        <tissue evidence="7">Leaves</tissue>
    </source>
</reference>
<evidence type="ECO:0000256" key="5">
    <source>
        <dbReference type="SAM" id="MobiDB-lite"/>
    </source>
</evidence>
<keyword evidence="2 4" id="KW-0863">Zinc-finger</keyword>
<dbReference type="Pfam" id="PF03108">
    <property type="entry name" value="DBD_Tnp_Mut"/>
    <property type="match status" value="1"/>
</dbReference>
<dbReference type="Proteomes" id="UP000636709">
    <property type="component" value="Unassembled WGS sequence"/>
</dbReference>
<evidence type="ECO:0000313" key="8">
    <source>
        <dbReference type="Proteomes" id="UP000636709"/>
    </source>
</evidence>
<name>A0A835CCF7_9POAL</name>
<keyword evidence="3" id="KW-0862">Zinc</keyword>
<evidence type="ECO:0000313" key="7">
    <source>
        <dbReference type="EMBL" id="KAF8720495.1"/>
    </source>
</evidence>
<comment type="caution">
    <text evidence="7">The sequence shown here is derived from an EMBL/GenBank/DDBJ whole genome shotgun (WGS) entry which is preliminary data.</text>
</comment>
<dbReference type="InterPro" id="IPR004332">
    <property type="entry name" value="Transposase_MuDR"/>
</dbReference>
<dbReference type="PANTHER" id="PTHR31973:SF187">
    <property type="entry name" value="MUTATOR TRANSPOSASE MUDRA PROTEIN"/>
    <property type="match status" value="1"/>
</dbReference>